<organism evidence="1">
    <name type="scientific">Schaalia odontolytica</name>
    <dbReference type="NCBI Taxonomy" id="1660"/>
    <lineage>
        <taxon>Bacteria</taxon>
        <taxon>Bacillati</taxon>
        <taxon>Actinomycetota</taxon>
        <taxon>Actinomycetes</taxon>
        <taxon>Actinomycetales</taxon>
        <taxon>Actinomycetaceae</taxon>
        <taxon>Schaalia</taxon>
    </lineage>
</organism>
<sequence>MFSTEILMRLKPEEPLHTLTRMWMFTVCQSLQVIADNCADIAATMNEFSLSSWTGSGSEGARAEIDQIAKGSNSWSALASQLKELVQLEMASLEGQS</sequence>
<dbReference type="EMBL" id="CACRSM010000002">
    <property type="protein sequence ID" value="VYS83031.1"/>
    <property type="molecule type" value="Genomic_DNA"/>
</dbReference>
<gene>
    <name evidence="1" type="ORF">AOLFYP35_00470</name>
</gene>
<protein>
    <submittedName>
        <fullName evidence="1">Uncharacterized protein</fullName>
    </submittedName>
</protein>
<dbReference type="AlphaFoldDB" id="A0A6N2RSB0"/>
<reference evidence="1" key="1">
    <citation type="submission" date="2019-11" db="EMBL/GenBank/DDBJ databases">
        <authorList>
            <person name="Feng L."/>
        </authorList>
    </citation>
    <scope>NUCLEOTIDE SEQUENCE</scope>
    <source>
        <strain evidence="1">AodontolyticusLFYP35</strain>
    </source>
</reference>
<evidence type="ECO:0000313" key="1">
    <source>
        <dbReference type="EMBL" id="VYS83031.1"/>
    </source>
</evidence>
<proteinExistence type="predicted"/>
<name>A0A6N2RSB0_9ACTO</name>
<accession>A0A6N2RSB0</accession>